<dbReference type="GO" id="GO:0008170">
    <property type="term" value="F:N-methyltransferase activity"/>
    <property type="evidence" value="ECO:0007669"/>
    <property type="project" value="UniProtKB-ARBA"/>
</dbReference>
<evidence type="ECO:0000256" key="4">
    <source>
        <dbReference type="ARBA" id="ARBA00022679"/>
    </source>
</evidence>
<dbReference type="SUPFAM" id="SSF53335">
    <property type="entry name" value="S-adenosyl-L-methionine-dependent methyltransferases"/>
    <property type="match status" value="2"/>
</dbReference>
<protein>
    <submittedName>
        <fullName evidence="7">16S RNA G1207 methylase RsmC</fullName>
    </submittedName>
</protein>
<reference evidence="7" key="1">
    <citation type="submission" date="2012-02" db="EMBL/GenBank/DDBJ databases">
        <title>The complete genome of Frateuria aurantia DSM 6220.</title>
        <authorList>
            <consortium name="US DOE Joint Genome Institute (JGI-PGF)"/>
            <person name="Lucas S."/>
            <person name="Copeland A."/>
            <person name="Lapidus A."/>
            <person name="Glavina del Rio T."/>
            <person name="Dalin E."/>
            <person name="Tice H."/>
            <person name="Bruce D."/>
            <person name="Goodwin L."/>
            <person name="Pitluck S."/>
            <person name="Peters L."/>
            <person name="Ovchinnikova G."/>
            <person name="Teshima H."/>
            <person name="Kyrpides N."/>
            <person name="Mavromatis K."/>
            <person name="Ivanova N."/>
            <person name="Brettin T."/>
            <person name="Detter J.C."/>
            <person name="Han C."/>
            <person name="Larimer F."/>
            <person name="Land M."/>
            <person name="Hauser L."/>
            <person name="Markowitz V."/>
            <person name="Cheng J.-F."/>
            <person name="Hugenholtz P."/>
            <person name="Woyke T."/>
            <person name="Wu D."/>
            <person name="Brambilla E."/>
            <person name="Klenk H.-P."/>
            <person name="Eisen J.A."/>
        </authorList>
    </citation>
    <scope>NUCLEOTIDE SEQUENCE</scope>
    <source>
        <strain evidence="7">DSM 6220</strain>
    </source>
</reference>
<evidence type="ECO:0000313" key="8">
    <source>
        <dbReference type="Proteomes" id="UP000005234"/>
    </source>
</evidence>
<dbReference type="InterPro" id="IPR029063">
    <property type="entry name" value="SAM-dependent_MTases_sf"/>
</dbReference>
<dbReference type="Pfam" id="PF05175">
    <property type="entry name" value="MTS"/>
    <property type="match status" value="1"/>
</dbReference>
<keyword evidence="2" id="KW-0698">rRNA processing</keyword>
<dbReference type="RefSeq" id="WP_014402349.1">
    <property type="nucleotide sequence ID" value="NC_017033.1"/>
</dbReference>
<evidence type="ECO:0000256" key="5">
    <source>
        <dbReference type="ARBA" id="ARBA00022691"/>
    </source>
</evidence>
<keyword evidence="5" id="KW-0949">S-adenosyl-L-methionine</keyword>
<keyword evidence="3 7" id="KW-0489">Methyltransferase</keyword>
<dbReference type="OrthoDB" id="9816072at2"/>
<evidence type="ECO:0000256" key="2">
    <source>
        <dbReference type="ARBA" id="ARBA00022552"/>
    </source>
</evidence>
<evidence type="ECO:0000259" key="6">
    <source>
        <dbReference type="Pfam" id="PF05175"/>
    </source>
</evidence>
<dbReference type="HOGENOM" id="CLU_049581_1_0_6"/>
<dbReference type="GO" id="GO:0008757">
    <property type="term" value="F:S-adenosylmethionine-dependent methyltransferase activity"/>
    <property type="evidence" value="ECO:0007669"/>
    <property type="project" value="InterPro"/>
</dbReference>
<proteinExistence type="predicted"/>
<keyword evidence="4" id="KW-0808">Transferase</keyword>
<keyword evidence="8" id="KW-1185">Reference proteome</keyword>
<dbReference type="eggNOG" id="COG2813">
    <property type="taxonomic scope" value="Bacteria"/>
</dbReference>
<dbReference type="InterPro" id="IPR046977">
    <property type="entry name" value="RsmC/RlmG"/>
</dbReference>
<dbReference type="PANTHER" id="PTHR47816:SF4">
    <property type="entry name" value="RIBOSOMAL RNA SMALL SUBUNIT METHYLTRANSFERASE C"/>
    <property type="match status" value="1"/>
</dbReference>
<gene>
    <name evidence="7" type="ordered locus">Fraau_0874</name>
</gene>
<sequence length="354" mass="38400">MSESRALTVDDTAQQALFHALTRGGLAPVNGPTLVWRGVPGRGLEIGRDWQWLQSFKPHADALIAQGRSVLEVEPEAGSQAQVLLLAPRQRDEARAAMARALDWLAPGGRLLVAATNNEGARSVMTDLQALCRLDGELSKHKCRVAWAVPDEARVDAGLRAAWAGMDEVRKGPAGYFTRPGLFAWDRVDAASSLLLSQLPAVLAGRMADLGAGYGLLAAHLLRHCPGLKSLDLYEAEARALPAAQLNLRQAATETGREVPIRLLWSDVSQGLDGRYEVVVSNPPFHLGRADVPALGQAFIQAAAEALVPSGQLYLVANRHLPYEDLLRRRFDEVRTLVDAQGFKVIRATALRTR</sequence>
<dbReference type="Gene3D" id="3.40.50.150">
    <property type="entry name" value="Vaccinia Virus protein VP39"/>
    <property type="match status" value="2"/>
</dbReference>
<dbReference type="InterPro" id="IPR002052">
    <property type="entry name" value="DNA_methylase_N6_adenine_CS"/>
</dbReference>
<feature type="domain" description="Methyltransferase small" evidence="6">
    <location>
        <begin position="178"/>
        <end position="346"/>
    </location>
</feature>
<organism evidence="7 8">
    <name type="scientific">Frateuria aurantia (strain ATCC 33424 / DSM 6220 / KCTC 2777 / LMG 1558 / NBRC 3245 / NCIMB 13370)</name>
    <name type="common">Acetobacter aurantius</name>
    <dbReference type="NCBI Taxonomy" id="767434"/>
    <lineage>
        <taxon>Bacteria</taxon>
        <taxon>Pseudomonadati</taxon>
        <taxon>Pseudomonadota</taxon>
        <taxon>Gammaproteobacteria</taxon>
        <taxon>Lysobacterales</taxon>
        <taxon>Rhodanobacteraceae</taxon>
        <taxon>Frateuria</taxon>
    </lineage>
</organism>
<evidence type="ECO:0000256" key="3">
    <source>
        <dbReference type="ARBA" id="ARBA00022603"/>
    </source>
</evidence>
<dbReference type="CDD" id="cd02440">
    <property type="entry name" value="AdoMet_MTases"/>
    <property type="match status" value="1"/>
</dbReference>
<dbReference type="EMBL" id="CP003350">
    <property type="protein sequence ID" value="AFC85343.1"/>
    <property type="molecule type" value="Genomic_DNA"/>
</dbReference>
<accession>H8L0T8</accession>
<dbReference type="PANTHER" id="PTHR47816">
    <property type="entry name" value="RIBOSOMAL RNA SMALL SUBUNIT METHYLTRANSFERASE C"/>
    <property type="match status" value="1"/>
</dbReference>
<evidence type="ECO:0000313" key="7">
    <source>
        <dbReference type="EMBL" id="AFC85343.1"/>
    </source>
</evidence>
<keyword evidence="1" id="KW-0963">Cytoplasm</keyword>
<evidence type="ECO:0000256" key="1">
    <source>
        <dbReference type="ARBA" id="ARBA00022490"/>
    </source>
</evidence>
<dbReference type="InterPro" id="IPR007848">
    <property type="entry name" value="Small_mtfrase_dom"/>
</dbReference>
<dbReference type="AlphaFoldDB" id="H8L0T8"/>
<dbReference type="STRING" id="767434.Fraau_0874"/>
<dbReference type="GO" id="GO:0003676">
    <property type="term" value="F:nucleic acid binding"/>
    <property type="evidence" value="ECO:0007669"/>
    <property type="project" value="InterPro"/>
</dbReference>
<dbReference type="KEGG" id="fau:Fraau_0874"/>
<dbReference type="PROSITE" id="PS00092">
    <property type="entry name" value="N6_MTASE"/>
    <property type="match status" value="1"/>
</dbReference>
<dbReference type="GO" id="GO:0032259">
    <property type="term" value="P:methylation"/>
    <property type="evidence" value="ECO:0007669"/>
    <property type="project" value="UniProtKB-KW"/>
</dbReference>
<name>H8L0T8_FRAAD</name>
<dbReference type="GO" id="GO:0006364">
    <property type="term" value="P:rRNA processing"/>
    <property type="evidence" value="ECO:0007669"/>
    <property type="project" value="UniProtKB-KW"/>
</dbReference>
<dbReference type="Proteomes" id="UP000005234">
    <property type="component" value="Chromosome"/>
</dbReference>